<reference evidence="1" key="1">
    <citation type="submission" date="2014-11" db="EMBL/GenBank/DDBJ databases">
        <authorList>
            <person name="Amaro Gonzalez C."/>
        </authorList>
    </citation>
    <scope>NUCLEOTIDE SEQUENCE</scope>
</reference>
<accession>A0A0E9R2V2</accession>
<dbReference type="EMBL" id="GBXM01073849">
    <property type="protein sequence ID" value="JAH34728.1"/>
    <property type="molecule type" value="Transcribed_RNA"/>
</dbReference>
<protein>
    <submittedName>
        <fullName evidence="1">Uncharacterized protein</fullName>
    </submittedName>
</protein>
<name>A0A0E9R2V2_ANGAN</name>
<sequence length="15" mass="1706">MSTASLWSRPLNQSQ</sequence>
<dbReference type="EMBL" id="GBXM01085086">
    <property type="protein sequence ID" value="JAH23491.1"/>
    <property type="molecule type" value="Transcribed_RNA"/>
</dbReference>
<reference evidence="1" key="2">
    <citation type="journal article" date="2015" name="Fish Shellfish Immunol.">
        <title>Early steps in the European eel (Anguilla anguilla)-Vibrio vulnificus interaction in the gills: Role of the RtxA13 toxin.</title>
        <authorList>
            <person name="Callol A."/>
            <person name="Pajuelo D."/>
            <person name="Ebbesson L."/>
            <person name="Teles M."/>
            <person name="MacKenzie S."/>
            <person name="Amaro C."/>
        </authorList>
    </citation>
    <scope>NUCLEOTIDE SEQUENCE</scope>
</reference>
<evidence type="ECO:0000313" key="1">
    <source>
        <dbReference type="EMBL" id="JAH23491.1"/>
    </source>
</evidence>
<proteinExistence type="predicted"/>
<organism evidence="1">
    <name type="scientific">Anguilla anguilla</name>
    <name type="common">European freshwater eel</name>
    <name type="synonym">Muraena anguilla</name>
    <dbReference type="NCBI Taxonomy" id="7936"/>
    <lineage>
        <taxon>Eukaryota</taxon>
        <taxon>Metazoa</taxon>
        <taxon>Chordata</taxon>
        <taxon>Craniata</taxon>
        <taxon>Vertebrata</taxon>
        <taxon>Euteleostomi</taxon>
        <taxon>Actinopterygii</taxon>
        <taxon>Neopterygii</taxon>
        <taxon>Teleostei</taxon>
        <taxon>Anguilliformes</taxon>
        <taxon>Anguillidae</taxon>
        <taxon>Anguilla</taxon>
    </lineage>
</organism>